<name>A0A9X1QRZ4_9CORY</name>
<reference evidence="11" key="1">
    <citation type="submission" date="2022-01" db="EMBL/GenBank/DDBJ databases">
        <title>Corynebacterium sp. nov isolated from isolated from the feces of the greater white-fronted geese (Anser albifrons) at Poyang Lake, PR China.</title>
        <authorList>
            <person name="Liu Q."/>
        </authorList>
    </citation>
    <scope>NUCLEOTIDE SEQUENCE</scope>
    <source>
        <strain evidence="11">JCM 32435</strain>
    </source>
</reference>
<evidence type="ECO:0000256" key="5">
    <source>
        <dbReference type="ARBA" id="ARBA00022989"/>
    </source>
</evidence>
<proteinExistence type="predicted"/>
<evidence type="ECO:0000259" key="10">
    <source>
        <dbReference type="Pfam" id="PF13472"/>
    </source>
</evidence>
<keyword evidence="5 8" id="KW-1133">Transmembrane helix</keyword>
<keyword evidence="2" id="KW-1003">Cell membrane</keyword>
<evidence type="ECO:0000256" key="2">
    <source>
        <dbReference type="ARBA" id="ARBA00022475"/>
    </source>
</evidence>
<keyword evidence="12" id="KW-1185">Reference proteome</keyword>
<dbReference type="InterPro" id="IPR050879">
    <property type="entry name" value="Acyltransferase_3"/>
</dbReference>
<accession>A0A9X1QRZ4</accession>
<dbReference type="EMBL" id="JAKGSI010000004">
    <property type="protein sequence ID" value="MCF4007090.1"/>
    <property type="molecule type" value="Genomic_DNA"/>
</dbReference>
<protein>
    <submittedName>
        <fullName evidence="11">Acyltransferase</fullName>
    </submittedName>
</protein>
<evidence type="ECO:0000256" key="3">
    <source>
        <dbReference type="ARBA" id="ARBA00022679"/>
    </source>
</evidence>
<feature type="transmembrane region" description="Helical" evidence="8">
    <location>
        <begin position="262"/>
        <end position="283"/>
    </location>
</feature>
<dbReference type="Pfam" id="PF13472">
    <property type="entry name" value="Lipase_GDSL_2"/>
    <property type="match status" value="1"/>
</dbReference>
<dbReference type="InterPro" id="IPR013830">
    <property type="entry name" value="SGNH_hydro"/>
</dbReference>
<dbReference type="AlphaFoldDB" id="A0A9X1QRZ4"/>
<evidence type="ECO:0000256" key="7">
    <source>
        <dbReference type="ARBA" id="ARBA00023315"/>
    </source>
</evidence>
<feature type="transmembrane region" description="Helical" evidence="8">
    <location>
        <begin position="386"/>
        <end position="406"/>
    </location>
</feature>
<dbReference type="Gene3D" id="3.40.50.1110">
    <property type="entry name" value="SGNH hydrolase"/>
    <property type="match status" value="1"/>
</dbReference>
<sequence>MPRPTDSRTSYVPAIDGLRTIAVAAVILYHLDPAWLPGGLLGVAVFFTLSGYLITSNLMRSYHRGRGLGLPTFWLRRFRRLVPAVVLLVAVSVVLTLMFDHANIAKASGEGLSSLFYVNNWHMIIAGQSYFDRFAGLGVFDHMWSLSVEEQFYLFWPLILWVFLFLARGRRFVTAGATTVLALLSFAWMAYLASGHPDDPTRIYEGTDTRAGGLLLGAALAILLAKAQGSRRVPRVLAEVGGWVGLVVVLAMMWLVPDYTLFLYQGGLLLLSIATIGVILGAVNQRSTLSRALGIGPLRWIGERSYGIYLWHLPIIVFLPEWTNVPAWARGLLAAVLAVVLAALSWSMVEDPIRRRGVVAPLRQWWASAVEAYRSPSEHVRLPRTALAAGSVAATGLVLVGIPAAWNGSLNHSAASAPNNSTPPVMEQKIDGEQEAQQPVDGVNEQEAMRCDTVIHVGDSTSIGMFSDEYLNDPQRNAAVVYRAYGASTVIAVNQGARATIEALEGDPTIEDSVVEQAATEHEGQTCWVIGSGVNDAANRAVGHSTGEAERIDTIMKHIKSDDLVLWPTAVTNRTSGPYANENMAPFNEALREAPSRYPNLVVYDWASDVRPEWFLEGDDVHYNAEGNGQRSECFARALAAAFPREGDIPESHEVRVMD</sequence>
<keyword evidence="6 8" id="KW-0472">Membrane</keyword>
<feature type="transmembrane region" description="Helical" evidence="8">
    <location>
        <begin position="80"/>
        <end position="99"/>
    </location>
</feature>
<dbReference type="GO" id="GO:0009103">
    <property type="term" value="P:lipopolysaccharide biosynthetic process"/>
    <property type="evidence" value="ECO:0007669"/>
    <property type="project" value="TreeGrafter"/>
</dbReference>
<comment type="caution">
    <text evidence="11">The sequence shown here is derived from an EMBL/GenBank/DDBJ whole genome shotgun (WGS) entry which is preliminary data.</text>
</comment>
<dbReference type="InterPro" id="IPR036514">
    <property type="entry name" value="SGNH_hydro_sf"/>
</dbReference>
<keyword evidence="3" id="KW-0808">Transferase</keyword>
<feature type="transmembrane region" description="Helical" evidence="8">
    <location>
        <begin position="172"/>
        <end position="191"/>
    </location>
</feature>
<feature type="transmembrane region" description="Helical" evidence="8">
    <location>
        <begin position="328"/>
        <end position="346"/>
    </location>
</feature>
<keyword evidence="7 11" id="KW-0012">Acyltransferase</keyword>
<evidence type="ECO:0000259" key="9">
    <source>
        <dbReference type="Pfam" id="PF01757"/>
    </source>
</evidence>
<feature type="transmembrane region" description="Helical" evidence="8">
    <location>
        <begin position="37"/>
        <end position="59"/>
    </location>
</feature>
<evidence type="ECO:0000256" key="1">
    <source>
        <dbReference type="ARBA" id="ARBA00004651"/>
    </source>
</evidence>
<evidence type="ECO:0000256" key="8">
    <source>
        <dbReference type="SAM" id="Phobius"/>
    </source>
</evidence>
<dbReference type="PANTHER" id="PTHR23028">
    <property type="entry name" value="ACETYLTRANSFERASE"/>
    <property type="match status" value="1"/>
</dbReference>
<evidence type="ECO:0000313" key="11">
    <source>
        <dbReference type="EMBL" id="MCF4007090.1"/>
    </source>
</evidence>
<keyword evidence="4 8" id="KW-0812">Transmembrane</keyword>
<feature type="transmembrane region" description="Helical" evidence="8">
    <location>
        <begin position="151"/>
        <end position="167"/>
    </location>
</feature>
<dbReference type="Proteomes" id="UP001139336">
    <property type="component" value="Unassembled WGS sequence"/>
</dbReference>
<evidence type="ECO:0000256" key="6">
    <source>
        <dbReference type="ARBA" id="ARBA00023136"/>
    </source>
</evidence>
<comment type="subcellular location">
    <subcellularLocation>
        <location evidence="1">Cell membrane</location>
        <topology evidence="1">Multi-pass membrane protein</topology>
    </subcellularLocation>
</comment>
<dbReference type="GO" id="GO:0016747">
    <property type="term" value="F:acyltransferase activity, transferring groups other than amino-acyl groups"/>
    <property type="evidence" value="ECO:0007669"/>
    <property type="project" value="InterPro"/>
</dbReference>
<dbReference type="RefSeq" id="WP_236119236.1">
    <property type="nucleotide sequence ID" value="NZ_JAKGSI010000004.1"/>
</dbReference>
<evidence type="ECO:0000313" key="12">
    <source>
        <dbReference type="Proteomes" id="UP001139336"/>
    </source>
</evidence>
<evidence type="ECO:0000256" key="4">
    <source>
        <dbReference type="ARBA" id="ARBA00022692"/>
    </source>
</evidence>
<dbReference type="SUPFAM" id="SSF52266">
    <property type="entry name" value="SGNH hydrolase"/>
    <property type="match status" value="1"/>
</dbReference>
<dbReference type="PANTHER" id="PTHR23028:SF53">
    <property type="entry name" value="ACYL_TRANSF_3 DOMAIN-CONTAINING PROTEIN"/>
    <property type="match status" value="1"/>
</dbReference>
<feature type="transmembrane region" description="Helical" evidence="8">
    <location>
        <begin position="211"/>
        <end position="229"/>
    </location>
</feature>
<dbReference type="InterPro" id="IPR002656">
    <property type="entry name" value="Acyl_transf_3_dom"/>
</dbReference>
<organism evidence="11 12">
    <name type="scientific">Corynebacterium uropygiale</name>
    <dbReference type="NCBI Taxonomy" id="1775911"/>
    <lineage>
        <taxon>Bacteria</taxon>
        <taxon>Bacillati</taxon>
        <taxon>Actinomycetota</taxon>
        <taxon>Actinomycetes</taxon>
        <taxon>Mycobacteriales</taxon>
        <taxon>Corynebacteriaceae</taxon>
        <taxon>Corynebacterium</taxon>
    </lineage>
</organism>
<gene>
    <name evidence="11" type="ORF">L1O03_07875</name>
</gene>
<dbReference type="GO" id="GO:0005886">
    <property type="term" value="C:plasma membrane"/>
    <property type="evidence" value="ECO:0007669"/>
    <property type="project" value="UniProtKB-SubCell"/>
</dbReference>
<dbReference type="Pfam" id="PF01757">
    <property type="entry name" value="Acyl_transf_3"/>
    <property type="match status" value="1"/>
</dbReference>
<feature type="domain" description="SGNH hydrolase-type esterase" evidence="10">
    <location>
        <begin position="457"/>
        <end position="628"/>
    </location>
</feature>
<feature type="transmembrane region" description="Helical" evidence="8">
    <location>
        <begin position="304"/>
        <end position="322"/>
    </location>
</feature>
<feature type="domain" description="Acyltransferase 3" evidence="9">
    <location>
        <begin position="13"/>
        <end position="344"/>
    </location>
</feature>
<feature type="transmembrane region" description="Helical" evidence="8">
    <location>
        <begin position="236"/>
        <end position="256"/>
    </location>
</feature>